<dbReference type="SUPFAM" id="SSF82109">
    <property type="entry name" value="MIR domain"/>
    <property type="match status" value="1"/>
</dbReference>
<evidence type="ECO:0000256" key="2">
    <source>
        <dbReference type="SAM" id="MobiDB-lite"/>
    </source>
</evidence>
<evidence type="ECO:0000256" key="1">
    <source>
        <dbReference type="ARBA" id="ARBA00022737"/>
    </source>
</evidence>
<keyword evidence="1" id="KW-0677">Repeat</keyword>
<dbReference type="PROSITE" id="PS50919">
    <property type="entry name" value="MIR"/>
    <property type="match status" value="1"/>
</dbReference>
<dbReference type="InterPro" id="IPR036300">
    <property type="entry name" value="MIR_dom_sf"/>
</dbReference>
<reference evidence="4" key="1">
    <citation type="submission" date="2015-07" db="EMBL/GenBank/DDBJ databases">
        <title>Transcriptome Assembly of Anthurium amnicola.</title>
        <authorList>
            <person name="Suzuki J."/>
        </authorList>
    </citation>
    <scope>NUCLEOTIDE SEQUENCE</scope>
</reference>
<organism evidence="4">
    <name type="scientific">Anthurium amnicola</name>
    <dbReference type="NCBI Taxonomy" id="1678845"/>
    <lineage>
        <taxon>Eukaryota</taxon>
        <taxon>Viridiplantae</taxon>
        <taxon>Streptophyta</taxon>
        <taxon>Embryophyta</taxon>
        <taxon>Tracheophyta</taxon>
        <taxon>Spermatophyta</taxon>
        <taxon>Magnoliopsida</taxon>
        <taxon>Liliopsida</taxon>
        <taxon>Araceae</taxon>
        <taxon>Pothoideae</taxon>
        <taxon>Potheae</taxon>
        <taxon>Anthurium</taxon>
    </lineage>
</organism>
<feature type="domain" description="MIR" evidence="3">
    <location>
        <begin position="158"/>
        <end position="214"/>
    </location>
</feature>
<proteinExistence type="predicted"/>
<sequence>MADIPKYNGTVHPEEWVKNVQAKCLLNNLRQEKDVLKMCKLNIALSISFPNEVNTLNELVKALKEHSTYDIYKNGCKEKLDQMTFEGGEGGDTTQFLADFRSLCDFAEINNPQEIKNRLLRTYSSNEFFKNEFSRRITGVTNIDEIFKLYSDVVSDSSRVIKYGPEYLIAIKHRETGKYLSSRELNYATGSKRQVVYAGEKILNENAWWYATCENPIPQKKPFQENKVLYDDVVYLTHNKTKATISFSDFYRSPKTSYAEVHCFAYAFANLRFVKTDYTNENNKTPYLKARDRVYIKTENEYILRSQDVTFDVEENPDTDKPDNKNNNSRTHTLQEVVGHKERVGKDDEWFIEKK</sequence>
<dbReference type="AlphaFoldDB" id="A0A1D1Z045"/>
<accession>A0A1D1Z045</accession>
<name>A0A1D1Z045_9ARAE</name>
<evidence type="ECO:0000259" key="3">
    <source>
        <dbReference type="PROSITE" id="PS50919"/>
    </source>
</evidence>
<dbReference type="Gene3D" id="2.80.10.50">
    <property type="match status" value="1"/>
</dbReference>
<protein>
    <submittedName>
        <fullName evidence="4">Stromal cell-derived factor 2-like protein</fullName>
    </submittedName>
</protein>
<evidence type="ECO:0000313" key="4">
    <source>
        <dbReference type="EMBL" id="JAT60270.1"/>
    </source>
</evidence>
<gene>
    <name evidence="4" type="primary">At2g25110_12</name>
    <name evidence="4" type="ORF">g.55785</name>
</gene>
<dbReference type="EMBL" id="GDJX01007666">
    <property type="protein sequence ID" value="JAT60270.1"/>
    <property type="molecule type" value="Transcribed_RNA"/>
</dbReference>
<dbReference type="InterPro" id="IPR016093">
    <property type="entry name" value="MIR_motif"/>
</dbReference>
<feature type="region of interest" description="Disordered" evidence="2">
    <location>
        <begin position="313"/>
        <end position="341"/>
    </location>
</feature>